<evidence type="ECO:0000313" key="2">
    <source>
        <dbReference type="EMBL" id="ROR74468.1"/>
    </source>
</evidence>
<name>A0A3N2BGW8_9MICO</name>
<dbReference type="Proteomes" id="UP000280668">
    <property type="component" value="Unassembled WGS sequence"/>
</dbReference>
<reference evidence="2 3" key="1">
    <citation type="submission" date="2018-11" db="EMBL/GenBank/DDBJ databases">
        <title>Sequencing the genomes of 1000 actinobacteria strains.</title>
        <authorList>
            <person name="Klenk H.-P."/>
        </authorList>
    </citation>
    <scope>NUCLEOTIDE SEQUENCE [LARGE SCALE GENOMIC DNA]</scope>
    <source>
        <strain evidence="2 3">DSM 11294</strain>
    </source>
</reference>
<dbReference type="NCBIfam" id="NF006743">
    <property type="entry name" value="PRK09270.1-2"/>
    <property type="match status" value="1"/>
</dbReference>
<keyword evidence="2" id="KW-0808">Transferase</keyword>
<sequence length="231" mass="24926">MAVMRDTGPMAVHEALAELTQRATTSGRTAFLGLVGPPGVGKSYAAARVVETLQQAGLSAAVLPMDGFHLSNHQLDRLGLRARKGAPETFDVAGFVALLERLAAGPSEAVYCPDYDRGLHEPIAGRLRIEASTQVIVTEGNYLLLDGAWSAVRPLLDSSWYLEAPATLREARLIARHVRGRSSAEAHAWVRTVDEPNARLVATTRDRAHLIIDSRGLDDQLARFSPESSPS</sequence>
<dbReference type="GO" id="GO:0005524">
    <property type="term" value="F:ATP binding"/>
    <property type="evidence" value="ECO:0007669"/>
    <property type="project" value="InterPro"/>
</dbReference>
<keyword evidence="2" id="KW-0418">Kinase</keyword>
<dbReference type="SUPFAM" id="SSF52540">
    <property type="entry name" value="P-loop containing nucleoside triphosphate hydrolases"/>
    <property type="match status" value="1"/>
</dbReference>
<comment type="caution">
    <text evidence="2">The sequence shown here is derived from an EMBL/GenBank/DDBJ whole genome shotgun (WGS) entry which is preliminary data.</text>
</comment>
<feature type="domain" description="Phosphoribulokinase/uridine kinase" evidence="1">
    <location>
        <begin position="32"/>
        <end position="214"/>
    </location>
</feature>
<gene>
    <name evidence="2" type="ORF">EDD31_2884</name>
</gene>
<dbReference type="Gene3D" id="3.40.50.300">
    <property type="entry name" value="P-loop containing nucleotide triphosphate hydrolases"/>
    <property type="match status" value="1"/>
</dbReference>
<dbReference type="PANTHER" id="PTHR10285">
    <property type="entry name" value="URIDINE KINASE"/>
    <property type="match status" value="1"/>
</dbReference>
<dbReference type="InterPro" id="IPR027417">
    <property type="entry name" value="P-loop_NTPase"/>
</dbReference>
<accession>A0A3N2BGW8</accession>
<keyword evidence="3" id="KW-1185">Reference proteome</keyword>
<dbReference type="GO" id="GO:0016301">
    <property type="term" value="F:kinase activity"/>
    <property type="evidence" value="ECO:0007669"/>
    <property type="project" value="UniProtKB-KW"/>
</dbReference>
<organism evidence="2 3">
    <name type="scientific">Bogoriella caseilytica</name>
    <dbReference type="NCBI Taxonomy" id="56055"/>
    <lineage>
        <taxon>Bacteria</taxon>
        <taxon>Bacillati</taxon>
        <taxon>Actinomycetota</taxon>
        <taxon>Actinomycetes</taxon>
        <taxon>Micrococcales</taxon>
        <taxon>Bogoriellaceae</taxon>
        <taxon>Bogoriella</taxon>
    </lineage>
</organism>
<dbReference type="Pfam" id="PF00485">
    <property type="entry name" value="PRK"/>
    <property type="match status" value="1"/>
</dbReference>
<dbReference type="AlphaFoldDB" id="A0A3N2BGW8"/>
<evidence type="ECO:0000259" key="1">
    <source>
        <dbReference type="Pfam" id="PF00485"/>
    </source>
</evidence>
<protein>
    <submittedName>
        <fullName evidence="2">Pantothenate kinase</fullName>
    </submittedName>
</protein>
<evidence type="ECO:0000313" key="3">
    <source>
        <dbReference type="Proteomes" id="UP000280668"/>
    </source>
</evidence>
<proteinExistence type="predicted"/>
<dbReference type="InterPro" id="IPR006083">
    <property type="entry name" value="PRK/URK"/>
</dbReference>
<dbReference type="EMBL" id="RKHK01000001">
    <property type="protein sequence ID" value="ROR74468.1"/>
    <property type="molecule type" value="Genomic_DNA"/>
</dbReference>